<keyword evidence="1" id="KW-0175">Coiled coil</keyword>
<protein>
    <submittedName>
        <fullName evidence="2">Uncharacterized protein</fullName>
    </submittedName>
</protein>
<gene>
    <name evidence="2" type="ORF">DMH04_31560</name>
</gene>
<comment type="caution">
    <text evidence="2">The sequence shown here is derived from an EMBL/GenBank/DDBJ whole genome shotgun (WGS) entry which is preliminary data.</text>
</comment>
<name>A0A428Z2L5_KIBAR</name>
<dbReference type="Proteomes" id="UP000287547">
    <property type="component" value="Unassembled WGS sequence"/>
</dbReference>
<accession>A0A428Z2L5</accession>
<proteinExistence type="predicted"/>
<evidence type="ECO:0000313" key="2">
    <source>
        <dbReference type="EMBL" id="RSM79517.1"/>
    </source>
</evidence>
<evidence type="ECO:0000313" key="3">
    <source>
        <dbReference type="Proteomes" id="UP000287547"/>
    </source>
</evidence>
<reference evidence="2 3" key="1">
    <citation type="submission" date="2018-05" db="EMBL/GenBank/DDBJ databases">
        <title>Evolution of GPA BGCs.</title>
        <authorList>
            <person name="Waglechner N."/>
            <person name="Wright G.D."/>
        </authorList>
    </citation>
    <scope>NUCLEOTIDE SEQUENCE [LARGE SCALE GENOMIC DNA]</scope>
    <source>
        <strain evidence="2 3">A82846</strain>
    </source>
</reference>
<dbReference type="AlphaFoldDB" id="A0A428Z2L5"/>
<evidence type="ECO:0000256" key="1">
    <source>
        <dbReference type="SAM" id="Coils"/>
    </source>
</evidence>
<dbReference type="RefSeq" id="WP_051794420.1">
    <property type="nucleotide sequence ID" value="NZ_QHKI01000032.1"/>
</dbReference>
<organism evidence="2 3">
    <name type="scientific">Kibdelosporangium aridum</name>
    <dbReference type="NCBI Taxonomy" id="2030"/>
    <lineage>
        <taxon>Bacteria</taxon>
        <taxon>Bacillati</taxon>
        <taxon>Actinomycetota</taxon>
        <taxon>Actinomycetes</taxon>
        <taxon>Pseudonocardiales</taxon>
        <taxon>Pseudonocardiaceae</taxon>
        <taxon>Kibdelosporangium</taxon>
    </lineage>
</organism>
<dbReference type="EMBL" id="QHKI01000032">
    <property type="protein sequence ID" value="RSM79517.1"/>
    <property type="molecule type" value="Genomic_DNA"/>
</dbReference>
<feature type="coiled-coil region" evidence="1">
    <location>
        <begin position="5"/>
        <end position="51"/>
    </location>
</feature>
<sequence length="65" mass="7491">MWTAIRALEEKANMAERIRQQAETKGYARVIKRYTSMADEARDAADVLRNRLTTLPSHLGTRDEN</sequence>